<accession>A0A835A9V7</accession>
<name>A0A835A9V7_9POAL</name>
<evidence type="ECO:0000313" key="1">
    <source>
        <dbReference type="EMBL" id="KAF8654003.1"/>
    </source>
</evidence>
<proteinExistence type="predicted"/>
<organism evidence="1 2">
    <name type="scientific">Digitaria exilis</name>
    <dbReference type="NCBI Taxonomy" id="1010633"/>
    <lineage>
        <taxon>Eukaryota</taxon>
        <taxon>Viridiplantae</taxon>
        <taxon>Streptophyta</taxon>
        <taxon>Embryophyta</taxon>
        <taxon>Tracheophyta</taxon>
        <taxon>Spermatophyta</taxon>
        <taxon>Magnoliopsida</taxon>
        <taxon>Liliopsida</taxon>
        <taxon>Poales</taxon>
        <taxon>Poaceae</taxon>
        <taxon>PACMAD clade</taxon>
        <taxon>Panicoideae</taxon>
        <taxon>Panicodae</taxon>
        <taxon>Paniceae</taxon>
        <taxon>Anthephorinae</taxon>
        <taxon>Digitaria</taxon>
    </lineage>
</organism>
<evidence type="ECO:0000313" key="2">
    <source>
        <dbReference type="Proteomes" id="UP000636709"/>
    </source>
</evidence>
<dbReference type="EMBL" id="JACEFO010002617">
    <property type="protein sequence ID" value="KAF8654003.1"/>
    <property type="molecule type" value="Genomic_DNA"/>
</dbReference>
<reference evidence="1" key="1">
    <citation type="submission" date="2020-07" db="EMBL/GenBank/DDBJ databases">
        <title>Genome sequence and genetic diversity analysis of an under-domesticated orphan crop, white fonio (Digitaria exilis).</title>
        <authorList>
            <person name="Bennetzen J.L."/>
            <person name="Chen S."/>
            <person name="Ma X."/>
            <person name="Wang X."/>
            <person name="Yssel A.E.J."/>
            <person name="Chaluvadi S.R."/>
            <person name="Johnson M."/>
            <person name="Gangashetty P."/>
            <person name="Hamidou F."/>
            <person name="Sanogo M.D."/>
            <person name="Zwaenepoel A."/>
            <person name="Wallace J."/>
            <person name="Van De Peer Y."/>
            <person name="Van Deynze A."/>
        </authorList>
    </citation>
    <scope>NUCLEOTIDE SEQUENCE</scope>
    <source>
        <tissue evidence="1">Leaves</tissue>
    </source>
</reference>
<comment type="caution">
    <text evidence="1">The sequence shown here is derived from an EMBL/GenBank/DDBJ whole genome shotgun (WGS) entry which is preliminary data.</text>
</comment>
<dbReference type="OrthoDB" id="1635687at2759"/>
<dbReference type="AlphaFoldDB" id="A0A835A9V7"/>
<gene>
    <name evidence="1" type="ORF">HU200_062145</name>
</gene>
<dbReference type="PANTHER" id="PTHR37696:SF1">
    <property type="entry name" value="ADENYLOSUCCINATE SYNTHETASE-RELATED"/>
    <property type="match status" value="1"/>
</dbReference>
<sequence length="66" mass="7296">MPPVVSRSDRVVRRTAMVGAATAAFLPLTADYGPNYPNPVRTVRSCPPFYLCCAPANHQMIPYYHS</sequence>
<keyword evidence="2" id="KW-1185">Reference proteome</keyword>
<protein>
    <submittedName>
        <fullName evidence="1">Uncharacterized protein</fullName>
    </submittedName>
</protein>
<dbReference type="PANTHER" id="PTHR37696">
    <property type="entry name" value="ADENYLOSUCCINATE SYNTHETASE-RELATED"/>
    <property type="match status" value="1"/>
</dbReference>
<dbReference type="Proteomes" id="UP000636709">
    <property type="component" value="Unassembled WGS sequence"/>
</dbReference>